<dbReference type="InterPro" id="IPR002110">
    <property type="entry name" value="Ankyrin_rpt"/>
</dbReference>
<dbReference type="InterPro" id="IPR036770">
    <property type="entry name" value="Ankyrin_rpt-contain_sf"/>
</dbReference>
<dbReference type="Gene3D" id="1.25.40.20">
    <property type="entry name" value="Ankyrin repeat-containing domain"/>
    <property type="match status" value="1"/>
</dbReference>
<dbReference type="SUPFAM" id="SSF48403">
    <property type="entry name" value="Ankyrin repeat"/>
    <property type="match status" value="1"/>
</dbReference>
<feature type="repeat" description="ANK" evidence="1">
    <location>
        <begin position="96"/>
        <end position="129"/>
    </location>
</feature>
<evidence type="ECO:0000313" key="2">
    <source>
        <dbReference type="EMBL" id="CAD8384528.1"/>
    </source>
</evidence>
<protein>
    <submittedName>
        <fullName evidence="2">Uncharacterized protein</fullName>
    </submittedName>
</protein>
<evidence type="ECO:0000256" key="1">
    <source>
        <dbReference type="PROSITE-ProRule" id="PRU00023"/>
    </source>
</evidence>
<organism evidence="2">
    <name type="scientific">Pyrodinium bahamense</name>
    <dbReference type="NCBI Taxonomy" id="73915"/>
    <lineage>
        <taxon>Eukaryota</taxon>
        <taxon>Sar</taxon>
        <taxon>Alveolata</taxon>
        <taxon>Dinophyceae</taxon>
        <taxon>Gonyaulacales</taxon>
        <taxon>Pyrocystaceae</taxon>
        <taxon>Pyrodinium</taxon>
    </lineage>
</organism>
<keyword evidence="1" id="KW-0040">ANK repeat</keyword>
<accession>A0A7S0B723</accession>
<gene>
    <name evidence="2" type="ORF">PBAH0796_LOCUS28216</name>
</gene>
<dbReference type="PROSITE" id="PS51257">
    <property type="entry name" value="PROKAR_LIPOPROTEIN"/>
    <property type="match status" value="1"/>
</dbReference>
<name>A0A7S0B723_9DINO</name>
<proteinExistence type="predicted"/>
<sequence length="259" mass="27209">MEILPCRRQCLPTAAGATPQMGFTVSSGCFRDLANQTPDGLPCPAFNAESSSPPGAPRKAPGSALLEALHLQSVEKVQAALKQDSQAATQPFWDHNVEPPLCCAVRLGCSVVIVRLLLQYGANPDAADAQGRTPLGLLAARHPATRLPAWAAGLGLGGEEADDWSIEATCKMRQRNSFQVAQALVGAGADPMAADCAGIRPLDLAFANGLVAQSSAPSTIHLRRPLPRLTTSSTVPPWGCFGHHQCWPTAALRPPPCQT</sequence>
<dbReference type="EMBL" id="HBEG01046428">
    <property type="protein sequence ID" value="CAD8384528.1"/>
    <property type="molecule type" value="Transcribed_RNA"/>
</dbReference>
<reference evidence="2" key="1">
    <citation type="submission" date="2021-01" db="EMBL/GenBank/DDBJ databases">
        <authorList>
            <person name="Corre E."/>
            <person name="Pelletier E."/>
            <person name="Niang G."/>
            <person name="Scheremetjew M."/>
            <person name="Finn R."/>
            <person name="Kale V."/>
            <person name="Holt S."/>
            <person name="Cochrane G."/>
            <person name="Meng A."/>
            <person name="Brown T."/>
            <person name="Cohen L."/>
        </authorList>
    </citation>
    <scope>NUCLEOTIDE SEQUENCE</scope>
    <source>
        <strain evidence="2">Pbaha01</strain>
    </source>
</reference>
<dbReference type="AlphaFoldDB" id="A0A7S0B723"/>
<dbReference type="Pfam" id="PF00023">
    <property type="entry name" value="Ank"/>
    <property type="match status" value="1"/>
</dbReference>
<dbReference type="PROSITE" id="PS50088">
    <property type="entry name" value="ANK_REPEAT"/>
    <property type="match status" value="1"/>
</dbReference>